<feature type="transmembrane region" description="Helical" evidence="1">
    <location>
        <begin position="270"/>
        <end position="295"/>
    </location>
</feature>
<keyword evidence="1" id="KW-1133">Transmembrane helix</keyword>
<dbReference type="Gene3D" id="1.20.1250.20">
    <property type="entry name" value="MFS general substrate transporter like domains"/>
    <property type="match status" value="1"/>
</dbReference>
<name>A0A382T607_9ZZZZ</name>
<evidence type="ECO:0008006" key="3">
    <source>
        <dbReference type="Google" id="ProtNLM"/>
    </source>
</evidence>
<reference evidence="2" key="1">
    <citation type="submission" date="2018-05" db="EMBL/GenBank/DDBJ databases">
        <authorList>
            <person name="Lanie J.A."/>
            <person name="Ng W.-L."/>
            <person name="Kazmierczak K.M."/>
            <person name="Andrzejewski T.M."/>
            <person name="Davidsen T.M."/>
            <person name="Wayne K.J."/>
            <person name="Tettelin H."/>
            <person name="Glass J.I."/>
            <person name="Rusch D."/>
            <person name="Podicherti R."/>
            <person name="Tsui H.-C.T."/>
            <person name="Winkler M.E."/>
        </authorList>
    </citation>
    <scope>NUCLEOTIDE SEQUENCE</scope>
</reference>
<feature type="transmembrane region" description="Helical" evidence="1">
    <location>
        <begin position="20"/>
        <end position="39"/>
    </location>
</feature>
<evidence type="ECO:0000256" key="1">
    <source>
        <dbReference type="SAM" id="Phobius"/>
    </source>
</evidence>
<organism evidence="2">
    <name type="scientific">marine metagenome</name>
    <dbReference type="NCBI Taxonomy" id="408172"/>
    <lineage>
        <taxon>unclassified sequences</taxon>
        <taxon>metagenomes</taxon>
        <taxon>ecological metagenomes</taxon>
    </lineage>
</organism>
<keyword evidence="1" id="KW-0472">Membrane</keyword>
<feature type="transmembrane region" description="Helical" evidence="1">
    <location>
        <begin position="147"/>
        <end position="168"/>
    </location>
</feature>
<dbReference type="PANTHER" id="PTHR11328">
    <property type="entry name" value="MAJOR FACILITATOR SUPERFAMILY DOMAIN-CONTAINING PROTEIN"/>
    <property type="match status" value="1"/>
</dbReference>
<dbReference type="Pfam" id="PF13347">
    <property type="entry name" value="MFS_2"/>
    <property type="match status" value="1"/>
</dbReference>
<proteinExistence type="predicted"/>
<feature type="non-terminal residue" evidence="2">
    <location>
        <position position="304"/>
    </location>
</feature>
<dbReference type="GO" id="GO:0005886">
    <property type="term" value="C:plasma membrane"/>
    <property type="evidence" value="ECO:0007669"/>
    <property type="project" value="TreeGrafter"/>
</dbReference>
<dbReference type="InterPro" id="IPR036259">
    <property type="entry name" value="MFS_trans_sf"/>
</dbReference>
<keyword evidence="1" id="KW-0812">Transmembrane</keyword>
<dbReference type="SUPFAM" id="SSF103473">
    <property type="entry name" value="MFS general substrate transporter"/>
    <property type="match status" value="1"/>
</dbReference>
<evidence type="ECO:0000313" key="2">
    <source>
        <dbReference type="EMBL" id="SVD17195.1"/>
    </source>
</evidence>
<feature type="transmembrane region" description="Helical" evidence="1">
    <location>
        <begin position="205"/>
        <end position="223"/>
    </location>
</feature>
<feature type="transmembrane region" description="Helical" evidence="1">
    <location>
        <begin position="60"/>
        <end position="79"/>
    </location>
</feature>
<dbReference type="PANTHER" id="PTHR11328:SF24">
    <property type="entry name" value="MAJOR FACILITATOR SUPERFAMILY (MFS) PROFILE DOMAIN-CONTAINING PROTEIN"/>
    <property type="match status" value="1"/>
</dbReference>
<gene>
    <name evidence="2" type="ORF">METZ01_LOCUS370049</name>
</gene>
<dbReference type="GO" id="GO:0015293">
    <property type="term" value="F:symporter activity"/>
    <property type="evidence" value="ECO:0007669"/>
    <property type="project" value="InterPro"/>
</dbReference>
<dbReference type="EMBL" id="UINC01133956">
    <property type="protein sequence ID" value="SVD17195.1"/>
    <property type="molecule type" value="Genomic_DNA"/>
</dbReference>
<accession>A0A382T607</accession>
<dbReference type="GO" id="GO:0008643">
    <property type="term" value="P:carbohydrate transport"/>
    <property type="evidence" value="ECO:0007669"/>
    <property type="project" value="InterPro"/>
</dbReference>
<sequence length="304" mass="33430">ILLISVWMVFMPAKESVSAGYLLFWLIALYIGYTMLAIAHQSWGAELSQSYDDRSRLFGWREVFVIAGMTIVLAIPAALELSGYSHQQDKVASMGWFCLILFPILALPTLLVVPDSQAISPTRLAIKQQFHLIVNNRLMWRLLAADFASGFGTAVSGALYIFVASTYFRLPEHASIALLFYFMASFLAMPMWLKLAYKIGKDVALKIALLYGAAVNILLLPIAEAGNIFILWGFTLTYGIAFGAAPTLLRSMMADLTDQDELHSGEKRSGMFFALLTTTNKLGAAIAVGTSFAILELAFNFIPG</sequence>
<feature type="non-terminal residue" evidence="2">
    <location>
        <position position="1"/>
    </location>
</feature>
<protein>
    <recommendedName>
        <fullName evidence="3">Major facilitator superfamily (MFS) profile domain-containing protein</fullName>
    </recommendedName>
</protein>
<feature type="transmembrane region" description="Helical" evidence="1">
    <location>
        <begin position="174"/>
        <end position="193"/>
    </location>
</feature>
<dbReference type="AlphaFoldDB" id="A0A382T607"/>
<dbReference type="InterPro" id="IPR039672">
    <property type="entry name" value="MFS_2"/>
</dbReference>
<feature type="transmembrane region" description="Helical" evidence="1">
    <location>
        <begin position="229"/>
        <end position="249"/>
    </location>
</feature>
<feature type="transmembrane region" description="Helical" evidence="1">
    <location>
        <begin position="91"/>
        <end position="113"/>
    </location>
</feature>